<sequence length="69" mass="7807">MNTGLMKCTQINSGNDAEECIYSQFLADIEDNGAIVERTDSVFFEGEKGDPGVRRDFLEKYVYEMMKGV</sequence>
<comment type="caution">
    <text evidence="1">The sequence shown here is derived from an EMBL/GenBank/DDBJ whole genome shotgun (WGS) entry which is preliminary data.</text>
</comment>
<accession>A0A0W4ZVN0</accession>
<proteinExistence type="predicted"/>
<dbReference type="EMBL" id="LFWA01000002">
    <property type="protein sequence ID" value="KTW32430.1"/>
    <property type="molecule type" value="Genomic_DNA"/>
</dbReference>
<dbReference type="Proteomes" id="UP000053447">
    <property type="component" value="Unassembled WGS sequence"/>
</dbReference>
<keyword evidence="2" id="KW-1185">Reference proteome</keyword>
<protein>
    <submittedName>
        <fullName evidence="1">Uncharacterized protein</fullName>
    </submittedName>
</protein>
<dbReference type="GeneID" id="28939041"/>
<dbReference type="AlphaFoldDB" id="A0A0W4ZVN0"/>
<dbReference type="VEuPathDB" id="FungiDB:T551_00520"/>
<gene>
    <name evidence="1" type="ORF">T551_00520</name>
</gene>
<evidence type="ECO:0000313" key="1">
    <source>
        <dbReference type="EMBL" id="KTW32430.1"/>
    </source>
</evidence>
<organism evidence="1 2">
    <name type="scientific">Pneumocystis jirovecii (strain RU7)</name>
    <name type="common">Human pneumocystis pneumonia agent</name>
    <dbReference type="NCBI Taxonomy" id="1408657"/>
    <lineage>
        <taxon>Eukaryota</taxon>
        <taxon>Fungi</taxon>
        <taxon>Dikarya</taxon>
        <taxon>Ascomycota</taxon>
        <taxon>Taphrinomycotina</taxon>
        <taxon>Pneumocystomycetes</taxon>
        <taxon>Pneumocystaceae</taxon>
        <taxon>Pneumocystis</taxon>
    </lineage>
</organism>
<name>A0A0W4ZVN0_PNEJ7</name>
<evidence type="ECO:0000313" key="2">
    <source>
        <dbReference type="Proteomes" id="UP000053447"/>
    </source>
</evidence>
<reference evidence="2" key="1">
    <citation type="journal article" date="2016" name="Nat. Commun.">
        <title>Genome analysis of three Pneumocystis species reveals adaptation mechanisms to life exclusively in mammalian hosts.</title>
        <authorList>
            <person name="Ma L."/>
            <person name="Chen Z."/>
            <person name="Huang D.W."/>
            <person name="Kutty G."/>
            <person name="Ishihara M."/>
            <person name="Wang H."/>
            <person name="Abouelleil A."/>
            <person name="Bishop L."/>
            <person name="Davey E."/>
            <person name="Deng R."/>
            <person name="Deng X."/>
            <person name="Fan L."/>
            <person name="Fantoni G."/>
            <person name="Fitzgerald M."/>
            <person name="Gogineni E."/>
            <person name="Goldberg J.M."/>
            <person name="Handley G."/>
            <person name="Hu X."/>
            <person name="Huber C."/>
            <person name="Jiao X."/>
            <person name="Jones K."/>
            <person name="Levin J.Z."/>
            <person name="Liu Y."/>
            <person name="Macdonald P."/>
            <person name="Melnikov A."/>
            <person name="Raley C."/>
            <person name="Sassi M."/>
            <person name="Sherman B.T."/>
            <person name="Song X."/>
            <person name="Sykes S."/>
            <person name="Tran B."/>
            <person name="Walsh L."/>
            <person name="Xia Y."/>
            <person name="Yang J."/>
            <person name="Young S."/>
            <person name="Zeng Q."/>
            <person name="Zheng X."/>
            <person name="Stephens R."/>
            <person name="Nusbaum C."/>
            <person name="Birren B.W."/>
            <person name="Azadi P."/>
            <person name="Lempicki R.A."/>
            <person name="Cuomo C.A."/>
            <person name="Kovacs J.A."/>
        </authorList>
    </citation>
    <scope>NUCLEOTIDE SEQUENCE [LARGE SCALE GENOMIC DNA]</scope>
    <source>
        <strain evidence="2">RU7</strain>
    </source>
</reference>
<dbReference type="RefSeq" id="XP_018231122.1">
    <property type="nucleotide sequence ID" value="XM_018372786.1"/>
</dbReference>